<dbReference type="EMBL" id="JAVREJ010000002">
    <property type="protein sequence ID" value="MDT0348951.1"/>
    <property type="molecule type" value="Genomic_DNA"/>
</dbReference>
<dbReference type="RefSeq" id="WP_311554887.1">
    <property type="nucleotide sequence ID" value="NZ_JAVREJ010000002.1"/>
</dbReference>
<gene>
    <name evidence="1" type="ORF">RM445_05365</name>
</gene>
<sequence length="252" mass="27680">MTLDRDSGSITSVLAAMTARLDRLPTESGSRREFLRTYRRTTAAVGAAVEAGVFEDARWVEAWDVAFGGLYLAALDADLDGTGGVPRPWRHAFDAPGSLHPLQHVLLGINAHVNHDLPQALLAVISDDDFADPTLLARRRRDHERIDGVLAAQVAAEDGEFARQSSRSFLDRILAPLNRWASRRFLREARRKVWHNTIELQQARKAGAAIYAARLAELERLSATRITDLLAPGPVLLKLAIRGFGVVLPPSA</sequence>
<protein>
    <submittedName>
        <fullName evidence="1">DUF5995 family protein</fullName>
    </submittedName>
</protein>
<dbReference type="Pfam" id="PF19458">
    <property type="entry name" value="DUF5995"/>
    <property type="match status" value="1"/>
</dbReference>
<accession>A0ABU2N4U7</accession>
<keyword evidence="2" id="KW-1185">Reference proteome</keyword>
<reference evidence="2" key="1">
    <citation type="submission" date="2023-07" db="EMBL/GenBank/DDBJ databases">
        <title>30 novel species of actinomycetes from the DSMZ collection.</title>
        <authorList>
            <person name="Nouioui I."/>
        </authorList>
    </citation>
    <scope>NUCLEOTIDE SEQUENCE [LARGE SCALE GENOMIC DNA]</scope>
    <source>
        <strain evidence="2">DSM 45834</strain>
    </source>
</reference>
<comment type="caution">
    <text evidence="1">The sequence shown here is derived from an EMBL/GenBank/DDBJ whole genome shotgun (WGS) entry which is preliminary data.</text>
</comment>
<dbReference type="Proteomes" id="UP001183202">
    <property type="component" value="Unassembled WGS sequence"/>
</dbReference>
<organism evidence="1 2">
    <name type="scientific">Pseudonocardia charpentierae</name>
    <dbReference type="NCBI Taxonomy" id="3075545"/>
    <lineage>
        <taxon>Bacteria</taxon>
        <taxon>Bacillati</taxon>
        <taxon>Actinomycetota</taxon>
        <taxon>Actinomycetes</taxon>
        <taxon>Pseudonocardiales</taxon>
        <taxon>Pseudonocardiaceae</taxon>
        <taxon>Pseudonocardia</taxon>
    </lineage>
</organism>
<dbReference type="InterPro" id="IPR046037">
    <property type="entry name" value="DUF5995"/>
</dbReference>
<proteinExistence type="predicted"/>
<name>A0ABU2N4U7_9PSEU</name>
<evidence type="ECO:0000313" key="2">
    <source>
        <dbReference type="Proteomes" id="UP001183202"/>
    </source>
</evidence>
<evidence type="ECO:0000313" key="1">
    <source>
        <dbReference type="EMBL" id="MDT0348951.1"/>
    </source>
</evidence>